<dbReference type="Pfam" id="PF08327">
    <property type="entry name" value="AHSA1"/>
    <property type="match status" value="1"/>
</dbReference>
<dbReference type="RefSeq" id="WP_205117776.1">
    <property type="nucleotide sequence ID" value="NZ_JAFBCM010000001.1"/>
</dbReference>
<dbReference type="EMBL" id="JBHRZH010000018">
    <property type="protein sequence ID" value="MFC3763419.1"/>
    <property type="molecule type" value="Genomic_DNA"/>
</dbReference>
<dbReference type="InterPro" id="IPR023393">
    <property type="entry name" value="START-like_dom_sf"/>
</dbReference>
<dbReference type="SUPFAM" id="SSF55961">
    <property type="entry name" value="Bet v1-like"/>
    <property type="match status" value="1"/>
</dbReference>
<evidence type="ECO:0000256" key="1">
    <source>
        <dbReference type="ARBA" id="ARBA00006817"/>
    </source>
</evidence>
<sequence>MTQQTDDTVRVQVTVDAPIERAFAVFTERFDSWWPRGHHLGDGDLVAAVIEPEKGGRWYERTADGKECDWGHVLEWDPPHHVALSWDIKPAFDGVDPERASRIDVRFEADTEKRTTVTLVHSEFEKHGDDWQQLRNGVGADDGWGGILTAYVEAANA</sequence>
<feature type="domain" description="Activator of Hsp90 ATPase homologue 1/2-like C-terminal" evidence="2">
    <location>
        <begin position="16"/>
        <end position="147"/>
    </location>
</feature>
<proteinExistence type="inferred from homology"/>
<organism evidence="3 4">
    <name type="scientific">Tenggerimyces flavus</name>
    <dbReference type="NCBI Taxonomy" id="1708749"/>
    <lineage>
        <taxon>Bacteria</taxon>
        <taxon>Bacillati</taxon>
        <taxon>Actinomycetota</taxon>
        <taxon>Actinomycetes</taxon>
        <taxon>Propionibacteriales</taxon>
        <taxon>Nocardioidaceae</taxon>
        <taxon>Tenggerimyces</taxon>
    </lineage>
</organism>
<dbReference type="Gene3D" id="3.30.530.20">
    <property type="match status" value="1"/>
</dbReference>
<evidence type="ECO:0000313" key="3">
    <source>
        <dbReference type="EMBL" id="MFC3763419.1"/>
    </source>
</evidence>
<accession>A0ABV7YH86</accession>
<name>A0ABV7YH86_9ACTN</name>
<evidence type="ECO:0000313" key="4">
    <source>
        <dbReference type="Proteomes" id="UP001595699"/>
    </source>
</evidence>
<protein>
    <submittedName>
        <fullName evidence="3">SRPBCC family protein</fullName>
    </submittedName>
</protein>
<dbReference type="CDD" id="cd08891">
    <property type="entry name" value="SRPBCC_CalC"/>
    <property type="match status" value="1"/>
</dbReference>
<comment type="caution">
    <text evidence="3">The sequence shown here is derived from an EMBL/GenBank/DDBJ whole genome shotgun (WGS) entry which is preliminary data.</text>
</comment>
<comment type="similarity">
    <text evidence="1">Belongs to the AHA1 family.</text>
</comment>
<dbReference type="Proteomes" id="UP001595699">
    <property type="component" value="Unassembled WGS sequence"/>
</dbReference>
<reference evidence="4" key="1">
    <citation type="journal article" date="2019" name="Int. J. Syst. Evol. Microbiol.">
        <title>The Global Catalogue of Microorganisms (GCM) 10K type strain sequencing project: providing services to taxonomists for standard genome sequencing and annotation.</title>
        <authorList>
            <consortium name="The Broad Institute Genomics Platform"/>
            <consortium name="The Broad Institute Genome Sequencing Center for Infectious Disease"/>
            <person name="Wu L."/>
            <person name="Ma J."/>
        </authorList>
    </citation>
    <scope>NUCLEOTIDE SEQUENCE [LARGE SCALE GENOMIC DNA]</scope>
    <source>
        <strain evidence="4">CGMCC 4.7241</strain>
    </source>
</reference>
<dbReference type="InterPro" id="IPR013538">
    <property type="entry name" value="ASHA1/2-like_C"/>
</dbReference>
<evidence type="ECO:0000259" key="2">
    <source>
        <dbReference type="Pfam" id="PF08327"/>
    </source>
</evidence>
<gene>
    <name evidence="3" type="ORF">ACFOUW_21455</name>
</gene>
<keyword evidence="4" id="KW-1185">Reference proteome</keyword>